<protein>
    <submittedName>
        <fullName evidence="4">Acetyltransferase</fullName>
    </submittedName>
</protein>
<dbReference type="Pfam" id="PF00583">
    <property type="entry name" value="Acetyltransf_1"/>
    <property type="match status" value="1"/>
</dbReference>
<dbReference type="GO" id="GO:0016747">
    <property type="term" value="F:acyltransferase activity, transferring groups other than amino-acyl groups"/>
    <property type="evidence" value="ECO:0007669"/>
    <property type="project" value="InterPro"/>
</dbReference>
<dbReference type="EMBL" id="LVVZ01000014">
    <property type="protein sequence ID" value="OKL44236.1"/>
    <property type="molecule type" value="Genomic_DNA"/>
</dbReference>
<dbReference type="Gene3D" id="3.40.630.30">
    <property type="match status" value="1"/>
</dbReference>
<dbReference type="RefSeq" id="WP_028481839.1">
    <property type="nucleotide sequence ID" value="NZ_LVVZ01000014.1"/>
</dbReference>
<dbReference type="PANTHER" id="PTHR43072:SF23">
    <property type="entry name" value="UPF0039 PROTEIN C11D3.02C"/>
    <property type="match status" value="1"/>
</dbReference>
<accession>A0A1U7JHK8</accession>
<name>A0A1U7JHK8_9HYPH</name>
<keyword evidence="1 4" id="KW-0808">Transferase</keyword>
<evidence type="ECO:0000259" key="3">
    <source>
        <dbReference type="PROSITE" id="PS51186"/>
    </source>
</evidence>
<organism evidence="4 5">
    <name type="scientific">Pseudovibrio exalbescens</name>
    <dbReference type="NCBI Taxonomy" id="197461"/>
    <lineage>
        <taxon>Bacteria</taxon>
        <taxon>Pseudomonadati</taxon>
        <taxon>Pseudomonadota</taxon>
        <taxon>Alphaproteobacteria</taxon>
        <taxon>Hyphomicrobiales</taxon>
        <taxon>Stappiaceae</taxon>
        <taxon>Pseudovibrio</taxon>
    </lineage>
</organism>
<dbReference type="CDD" id="cd04301">
    <property type="entry name" value="NAT_SF"/>
    <property type="match status" value="1"/>
</dbReference>
<proteinExistence type="predicted"/>
<dbReference type="PROSITE" id="PS51186">
    <property type="entry name" value="GNAT"/>
    <property type="match status" value="1"/>
</dbReference>
<dbReference type="InterPro" id="IPR000182">
    <property type="entry name" value="GNAT_dom"/>
</dbReference>
<keyword evidence="5" id="KW-1185">Reference proteome</keyword>
<evidence type="ECO:0000313" key="4">
    <source>
        <dbReference type="EMBL" id="OKL44236.1"/>
    </source>
</evidence>
<sequence>MRIRPAIHDDLPALLMIHNDAVRNSAAIWLVEEDTLDDRRAWFETRTKQGFPVFVAEAADGTFLGYASYGPYKEKSGYDLTVEHSVYVMPEAHGSGAGSALLKALIAQAREDGYHVMIAGIDSLNDGSIRFHERFGFKTSGVLPQVGFKYNRWLDLVIMTLILNEGATPPAHVYPD</sequence>
<keyword evidence="2" id="KW-0012">Acyltransferase</keyword>
<reference evidence="4 5" key="1">
    <citation type="submission" date="2016-03" db="EMBL/GenBank/DDBJ databases">
        <title>Genome sequence of Nesiotobacter sp. nov., a moderately halophilic alphaproteobacterium isolated from the Yellow Sea, China.</title>
        <authorList>
            <person name="Zhang G."/>
            <person name="Zhang R."/>
        </authorList>
    </citation>
    <scope>NUCLEOTIDE SEQUENCE [LARGE SCALE GENOMIC DNA]</scope>
    <source>
        <strain evidence="4 5">WB1-6</strain>
    </source>
</reference>
<comment type="caution">
    <text evidence="4">The sequence shown here is derived from an EMBL/GenBank/DDBJ whole genome shotgun (WGS) entry which is preliminary data.</text>
</comment>
<evidence type="ECO:0000256" key="1">
    <source>
        <dbReference type="ARBA" id="ARBA00022679"/>
    </source>
</evidence>
<dbReference type="SUPFAM" id="SSF55729">
    <property type="entry name" value="Acyl-CoA N-acyltransferases (Nat)"/>
    <property type="match status" value="1"/>
</dbReference>
<feature type="domain" description="N-acetyltransferase" evidence="3">
    <location>
        <begin position="1"/>
        <end position="164"/>
    </location>
</feature>
<evidence type="ECO:0000313" key="5">
    <source>
        <dbReference type="Proteomes" id="UP000185783"/>
    </source>
</evidence>
<gene>
    <name evidence="4" type="ORF">A3843_07415</name>
</gene>
<dbReference type="AlphaFoldDB" id="A0A1U7JHK8"/>
<dbReference type="InterPro" id="IPR016181">
    <property type="entry name" value="Acyl_CoA_acyltransferase"/>
</dbReference>
<dbReference type="PANTHER" id="PTHR43072">
    <property type="entry name" value="N-ACETYLTRANSFERASE"/>
    <property type="match status" value="1"/>
</dbReference>
<evidence type="ECO:0000256" key="2">
    <source>
        <dbReference type="ARBA" id="ARBA00023315"/>
    </source>
</evidence>
<dbReference type="Proteomes" id="UP000185783">
    <property type="component" value="Unassembled WGS sequence"/>
</dbReference>
<dbReference type="STRING" id="197461.A3843_07415"/>